<feature type="compositionally biased region" description="Low complexity" evidence="3">
    <location>
        <begin position="567"/>
        <end position="580"/>
    </location>
</feature>
<gene>
    <name evidence="7" type="ORF">Scaly_0388000</name>
</gene>
<feature type="compositionally biased region" description="Basic and acidic residues" evidence="3">
    <location>
        <begin position="450"/>
        <end position="462"/>
    </location>
</feature>
<feature type="region of interest" description="Disordered" evidence="3">
    <location>
        <begin position="207"/>
        <end position="282"/>
    </location>
</feature>
<dbReference type="SMART" id="SM00498">
    <property type="entry name" value="FH2"/>
    <property type="match status" value="1"/>
</dbReference>
<feature type="compositionally biased region" description="Polar residues" evidence="3">
    <location>
        <begin position="692"/>
        <end position="703"/>
    </location>
</feature>
<accession>A0AAW2SD34</accession>
<comment type="similarity">
    <text evidence="1">Belongs to the formin-like family. Class-I subfamily.</text>
</comment>
<organism evidence="7">
    <name type="scientific">Sesamum calycinum</name>
    <dbReference type="NCBI Taxonomy" id="2727403"/>
    <lineage>
        <taxon>Eukaryota</taxon>
        <taxon>Viridiplantae</taxon>
        <taxon>Streptophyta</taxon>
        <taxon>Embryophyta</taxon>
        <taxon>Tracheophyta</taxon>
        <taxon>Spermatophyta</taxon>
        <taxon>Magnoliopsida</taxon>
        <taxon>eudicotyledons</taxon>
        <taxon>Gunneridae</taxon>
        <taxon>Pentapetalae</taxon>
        <taxon>asterids</taxon>
        <taxon>lamiids</taxon>
        <taxon>Lamiales</taxon>
        <taxon>Pedaliaceae</taxon>
        <taxon>Sesamum</taxon>
    </lineage>
</organism>
<feature type="compositionally biased region" description="Polar residues" evidence="3">
    <location>
        <begin position="653"/>
        <end position="664"/>
    </location>
</feature>
<dbReference type="SUPFAM" id="SSF101447">
    <property type="entry name" value="Formin homology 2 domain (FH2 domain)"/>
    <property type="match status" value="1"/>
</dbReference>
<comment type="caution">
    <text evidence="7">The sequence shown here is derived from an EMBL/GenBank/DDBJ whole genome shotgun (WGS) entry which is preliminary data.</text>
</comment>
<dbReference type="EMBL" id="JACGWM010000002">
    <property type="protein sequence ID" value="KAL0390309.1"/>
    <property type="molecule type" value="Genomic_DNA"/>
</dbReference>
<feature type="signal peptide" evidence="5">
    <location>
        <begin position="1"/>
        <end position="24"/>
    </location>
</feature>
<sequence>MFTTTASALLLLLLFCFVPRPLSSTSTSTSTLHHRRILHQPFLPQDSLPPSSPPFPPPPSPPSYPFTSSTPDNSPFFPFSPSPPPPPSPASFASFPANISSLTVPHTSTPNSSSSKLIVAAIASVVAAVAVVSLAVFLHLRRRTRNRGSSSFNQSKTLRSDSNSTISFNQTPSTHHIPKLQRPSQTSSEFLYLGTLVSSHAPGGGAAFNGSSTSTNNYGNASISRKMESPELRPLPPLNTQQGFRQNFRGNAEVVSSKDDESEEFYSPKGSINGRESSIGTGSASRRAFAAIEVENFNGSTSNSSSSYSSSAPGSGSGSGSPVRSATSSLSPANDSSPEHVIPKSPELTEIQSIAPLPPHMPSPQEAGGLAFQESASPSPPSSSSPRRHSRRSEESSPRISNVSDLHVESPVRVSSFVQHNTTAVATQPQISSLVFPESASSLPPSSSSPERRSSGSEESSERNSNVSDQKVESPVKVSSPVQRNAAVISTPSEIQGTVLPESASSLKPTSSSSPERFSNRSEASSPRISNASDQNVGSPTRISSPVQHNSVILKLPEMQDSVFQDSGSLLLPCSSSPERYSNRSEESSPRNSNASDHNLEAPSRISNPVENNSVIPTLPEMQGLMFPDSASLMPPRASSPERYLSRSEESSPRISDVSNQNVDSPVRISSPVHHNTIIIPPPTEMQGLVSEESSPRNSNISEADQDVESPVRISSPLHHSISLTAMPFDMLDMVFPEAAPPPVGISSPVMPYDMLDMVVPEAAPSPVRISSPVHHNISVTPMSFDMLDSVLPEAEPPLLWRSLSPERCSERNQDSSPRNSNVLDEEVESPVRISSPVEHNSSVDPTPMEMQDLVFQESVIQLPPSLLSPERYSNRSEESSPRISNVSDRTVESPVGISTVEHDITIISTPSEMQSLIIQESALLLPQRSPSPERNSRRSEASSPLFSNVYDHSVESPMRISSPVQHDATVILAPPPPPVSVPSPPPPPPPPPPPSKAWESPKTPTPPAKKPIEPPVPIRPLRPIAVESPTLISPIELPTNDSQTVKTDGDKESANTETEHSSEEMESNPKPKLKPLHWDKVRASSDREMVWDQLKSSSFKLNEEMIETLFVANTSKPNPKETRWQVLPSPGQDNGNRILDPKKAQNIAILLRALHVTVDEVCEGLLEGNGDVLGTELLESLLKMAPSKEEERKLKEHKDDSPVKLGAAERFLKAVVDIPHAFKRVDAMLYVSNFESEVEYLKKSFATLEAACEELRTSRMFLKLLEAVLKTGNRMNVGTNRGDAHAFKLDTLLKLVDVKGADGKTTLLHFVVQEIIRSEGARLQENSSTNDDAKCRKLGLQVVSALSSELSNVKKAAVMDAEVLSSDVSKLSRGIENIRDIVRLNETTSLDETSGRKFSNVMNSFMKRAEEEIIRIQAQESVALSLVKEITEYFHGNSAKEEAHPFRIFMVVRDFLTILDRVCKEVGMINERTIVSSAHKFPVPVNPMLQQALGGFQKRQSTSSDDESLPLNA</sequence>
<name>A0AAW2SD34_9LAMI</name>
<dbReference type="GO" id="GO:0051015">
    <property type="term" value="F:actin filament binding"/>
    <property type="evidence" value="ECO:0007669"/>
    <property type="project" value="InterPro"/>
</dbReference>
<feature type="compositionally biased region" description="Polar residues" evidence="3">
    <location>
        <begin position="238"/>
        <end position="249"/>
    </location>
</feature>
<evidence type="ECO:0000313" key="7">
    <source>
        <dbReference type="EMBL" id="KAL0390309.1"/>
    </source>
</evidence>
<feature type="compositionally biased region" description="Low complexity" evidence="3">
    <location>
        <begin position="299"/>
        <end position="314"/>
    </location>
</feature>
<feature type="region of interest" description="Disordered" evidence="3">
    <location>
        <begin position="867"/>
        <end position="892"/>
    </location>
</feature>
<dbReference type="PANTHER" id="PTHR23213:SF276">
    <property type="entry name" value="FORMIN-LIKE PROTEIN 1"/>
    <property type="match status" value="1"/>
</dbReference>
<dbReference type="GO" id="GO:0045010">
    <property type="term" value="P:actin nucleation"/>
    <property type="evidence" value="ECO:0007669"/>
    <property type="project" value="InterPro"/>
</dbReference>
<feature type="compositionally biased region" description="Basic and acidic residues" evidence="3">
    <location>
        <begin position="1048"/>
        <end position="1070"/>
    </location>
</feature>
<feature type="compositionally biased region" description="Polar residues" evidence="3">
    <location>
        <begin position="322"/>
        <end position="336"/>
    </location>
</feature>
<evidence type="ECO:0000259" key="6">
    <source>
        <dbReference type="PROSITE" id="PS51444"/>
    </source>
</evidence>
<reference evidence="7" key="2">
    <citation type="journal article" date="2024" name="Plant">
        <title>Genomic evolution and insights into agronomic trait innovations of Sesamum species.</title>
        <authorList>
            <person name="Miao H."/>
            <person name="Wang L."/>
            <person name="Qu L."/>
            <person name="Liu H."/>
            <person name="Sun Y."/>
            <person name="Le M."/>
            <person name="Wang Q."/>
            <person name="Wei S."/>
            <person name="Zheng Y."/>
            <person name="Lin W."/>
            <person name="Duan Y."/>
            <person name="Cao H."/>
            <person name="Xiong S."/>
            <person name="Wang X."/>
            <person name="Wei L."/>
            <person name="Li C."/>
            <person name="Ma Q."/>
            <person name="Ju M."/>
            <person name="Zhao R."/>
            <person name="Li G."/>
            <person name="Mu C."/>
            <person name="Tian Q."/>
            <person name="Mei H."/>
            <person name="Zhang T."/>
            <person name="Gao T."/>
            <person name="Zhang H."/>
        </authorList>
    </citation>
    <scope>NUCLEOTIDE SEQUENCE</scope>
    <source>
        <strain evidence="7">KEN8</strain>
    </source>
</reference>
<feature type="compositionally biased region" description="Polar residues" evidence="3">
    <location>
        <begin position="147"/>
        <end position="174"/>
    </location>
</feature>
<feature type="region of interest" description="Disordered" evidence="3">
    <location>
        <begin position="427"/>
        <end position="549"/>
    </location>
</feature>
<proteinExistence type="inferred from homology"/>
<dbReference type="InterPro" id="IPR027643">
    <property type="entry name" value="Formin-like_plant"/>
</dbReference>
<keyword evidence="4" id="KW-0472">Membrane</keyword>
<feature type="domain" description="FH2" evidence="6">
    <location>
        <begin position="1064"/>
        <end position="1486"/>
    </location>
</feature>
<keyword evidence="4" id="KW-1133">Transmembrane helix</keyword>
<feature type="compositionally biased region" description="Low complexity" evidence="3">
    <location>
        <begin position="209"/>
        <end position="222"/>
    </location>
</feature>
<feature type="transmembrane region" description="Helical" evidence="4">
    <location>
        <begin position="117"/>
        <end position="140"/>
    </location>
</feature>
<dbReference type="PANTHER" id="PTHR23213">
    <property type="entry name" value="FORMIN-RELATED"/>
    <property type="match status" value="1"/>
</dbReference>
<feature type="compositionally biased region" description="Pro residues" evidence="3">
    <location>
        <begin position="974"/>
        <end position="996"/>
    </location>
</feature>
<protein>
    <recommendedName>
        <fullName evidence="2">Formin-like protein</fullName>
    </recommendedName>
</protein>
<feature type="region of interest" description="Disordered" evidence="3">
    <location>
        <begin position="1495"/>
        <end position="1514"/>
    </location>
</feature>
<dbReference type="InterPro" id="IPR015425">
    <property type="entry name" value="FH2_Formin"/>
</dbReference>
<feature type="compositionally biased region" description="Polar residues" evidence="3">
    <location>
        <begin position="524"/>
        <end position="549"/>
    </location>
</feature>
<dbReference type="Gene3D" id="1.20.58.2220">
    <property type="entry name" value="Formin, FH2 domain"/>
    <property type="match status" value="1"/>
</dbReference>
<evidence type="ECO:0000256" key="1">
    <source>
        <dbReference type="ARBA" id="ARBA00025793"/>
    </source>
</evidence>
<feature type="region of interest" description="Disordered" evidence="3">
    <location>
        <begin position="48"/>
        <end position="67"/>
    </location>
</feature>
<feature type="chain" id="PRO_5043935117" description="Formin-like protein" evidence="5">
    <location>
        <begin position="25"/>
        <end position="1514"/>
    </location>
</feature>
<evidence type="ECO:0000256" key="3">
    <source>
        <dbReference type="SAM" id="MobiDB-lite"/>
    </source>
</evidence>
<dbReference type="Pfam" id="PF02181">
    <property type="entry name" value="FH2"/>
    <property type="match status" value="1"/>
</dbReference>
<feature type="region of interest" description="Disordered" evidence="3">
    <location>
        <begin position="146"/>
        <end position="184"/>
    </location>
</feature>
<reference evidence="7" key="1">
    <citation type="submission" date="2020-06" db="EMBL/GenBank/DDBJ databases">
        <authorList>
            <person name="Li T."/>
            <person name="Hu X."/>
            <person name="Zhang T."/>
            <person name="Song X."/>
            <person name="Zhang H."/>
            <person name="Dai N."/>
            <person name="Sheng W."/>
            <person name="Hou X."/>
            <person name="Wei L."/>
        </authorList>
    </citation>
    <scope>NUCLEOTIDE SEQUENCE</scope>
    <source>
        <strain evidence="7">KEN8</strain>
        <tissue evidence="7">Leaf</tissue>
    </source>
</reference>
<feature type="compositionally biased region" description="Low complexity" evidence="3">
    <location>
        <begin position="437"/>
        <end position="449"/>
    </location>
</feature>
<feature type="region of interest" description="Disordered" evidence="3">
    <location>
        <begin position="806"/>
        <end position="846"/>
    </location>
</feature>
<dbReference type="PROSITE" id="PS51444">
    <property type="entry name" value="FH2"/>
    <property type="match status" value="1"/>
</dbReference>
<feature type="compositionally biased region" description="Pro residues" evidence="3">
    <location>
        <begin position="1004"/>
        <end position="1021"/>
    </location>
</feature>
<evidence type="ECO:0000256" key="2">
    <source>
        <dbReference type="RuleBase" id="RU361260"/>
    </source>
</evidence>
<dbReference type="InterPro" id="IPR042201">
    <property type="entry name" value="FH2_Formin_sf"/>
</dbReference>
<feature type="compositionally biased region" description="Polar residues" evidence="3">
    <location>
        <begin position="605"/>
        <end position="616"/>
    </location>
</feature>
<keyword evidence="5" id="KW-0732">Signal</keyword>
<feature type="region of interest" description="Disordered" evidence="3">
    <location>
        <begin position="567"/>
        <end position="711"/>
    </location>
</feature>
<feature type="compositionally biased region" description="Low complexity" evidence="3">
    <location>
        <begin position="501"/>
        <end position="523"/>
    </location>
</feature>
<feature type="compositionally biased region" description="Pro residues" evidence="3">
    <location>
        <begin position="50"/>
        <end position="64"/>
    </location>
</feature>
<keyword evidence="4" id="KW-0812">Transmembrane</keyword>
<evidence type="ECO:0000256" key="5">
    <source>
        <dbReference type="SAM" id="SignalP"/>
    </source>
</evidence>
<feature type="compositionally biased region" description="Low complexity" evidence="3">
    <location>
        <begin position="473"/>
        <end position="482"/>
    </location>
</feature>
<evidence type="ECO:0000256" key="4">
    <source>
        <dbReference type="SAM" id="Phobius"/>
    </source>
</evidence>
<feature type="compositionally biased region" description="Acidic residues" evidence="3">
    <location>
        <begin position="1505"/>
        <end position="1514"/>
    </location>
</feature>
<feature type="region of interest" description="Disordered" evidence="3">
    <location>
        <begin position="298"/>
        <end position="409"/>
    </location>
</feature>
<feature type="region of interest" description="Disordered" evidence="3">
    <location>
        <begin position="928"/>
        <end position="1076"/>
    </location>
</feature>
<feature type="region of interest" description="Disordered" evidence="3">
    <location>
        <begin position="1118"/>
        <end position="1137"/>
    </location>
</feature>